<feature type="transmembrane region" description="Helical" evidence="2">
    <location>
        <begin position="152"/>
        <end position="179"/>
    </location>
</feature>
<evidence type="ECO:0000313" key="3">
    <source>
        <dbReference type="EnsemblMetazoa" id="Aqu2.1.08582_001"/>
    </source>
</evidence>
<sequence length="204" mass="21832">MSPFKFVYLGPATKINFSIVNCSTIDITWTAPTVDDGVSILYYILRIYDAITGSLVDTIAIGSTSRAPVNVRFTIECNETGVEYDNTILVENATTGSVPVPLNDNCSFITVVSNCTGSSEPFKESFNTTPPSAPTISNAPSPTDLPTLDDTIVIIGSTLGAIVVLTIVPIPILIAYCLCKHRSTTHVVQRNGKNQGQDQGDTKL</sequence>
<accession>A0A1X7T2K3</accession>
<organism evidence="3">
    <name type="scientific">Amphimedon queenslandica</name>
    <name type="common">Sponge</name>
    <dbReference type="NCBI Taxonomy" id="400682"/>
    <lineage>
        <taxon>Eukaryota</taxon>
        <taxon>Metazoa</taxon>
        <taxon>Porifera</taxon>
        <taxon>Demospongiae</taxon>
        <taxon>Heteroscleromorpha</taxon>
        <taxon>Haplosclerida</taxon>
        <taxon>Niphatidae</taxon>
        <taxon>Amphimedon</taxon>
    </lineage>
</organism>
<keyword evidence="2" id="KW-1133">Transmembrane helix</keyword>
<keyword evidence="2" id="KW-0472">Membrane</keyword>
<dbReference type="AlphaFoldDB" id="A0A1X7T2K3"/>
<dbReference type="InParanoid" id="A0A1X7T2K3"/>
<keyword evidence="2" id="KW-0812">Transmembrane</keyword>
<proteinExistence type="predicted"/>
<feature type="compositionally biased region" description="Polar residues" evidence="1">
    <location>
        <begin position="122"/>
        <end position="141"/>
    </location>
</feature>
<evidence type="ECO:0000256" key="1">
    <source>
        <dbReference type="SAM" id="MobiDB-lite"/>
    </source>
</evidence>
<dbReference type="SUPFAM" id="SSF49265">
    <property type="entry name" value="Fibronectin type III"/>
    <property type="match status" value="1"/>
</dbReference>
<evidence type="ECO:0000256" key="2">
    <source>
        <dbReference type="SAM" id="Phobius"/>
    </source>
</evidence>
<dbReference type="InterPro" id="IPR036116">
    <property type="entry name" value="FN3_sf"/>
</dbReference>
<evidence type="ECO:0008006" key="4">
    <source>
        <dbReference type="Google" id="ProtNLM"/>
    </source>
</evidence>
<name>A0A1X7T2K3_AMPQE</name>
<dbReference type="EnsemblMetazoa" id="Aqu2.1.08582_001">
    <property type="protein sequence ID" value="Aqu2.1.08582_001"/>
    <property type="gene ID" value="Aqu2.1.08582"/>
</dbReference>
<protein>
    <recommendedName>
        <fullName evidence="4">Fibronectin type-III domain-containing protein</fullName>
    </recommendedName>
</protein>
<feature type="region of interest" description="Disordered" evidence="1">
    <location>
        <begin position="122"/>
        <end position="142"/>
    </location>
</feature>
<reference evidence="3" key="1">
    <citation type="submission" date="2017-05" db="UniProtKB">
        <authorList>
            <consortium name="EnsemblMetazoa"/>
        </authorList>
    </citation>
    <scope>IDENTIFICATION</scope>
</reference>